<reference evidence="3" key="2">
    <citation type="submission" date="2013-04" db="EMBL/GenBank/DDBJ databases">
        <title>Genomic mechanisms accounting for the adaptation to parasitism in nematode-trapping fungi.</title>
        <authorList>
            <person name="Ahren D.G."/>
        </authorList>
    </citation>
    <scope>NUCLEOTIDE SEQUENCE [LARGE SCALE GENOMIC DNA]</scope>
    <source>
        <strain evidence="3">CBS 200.50</strain>
    </source>
</reference>
<gene>
    <name evidence="2" type="ORF">H072_6273</name>
</gene>
<protein>
    <submittedName>
        <fullName evidence="2">Uncharacterized protein</fullName>
    </submittedName>
</protein>
<reference evidence="2 3" key="1">
    <citation type="journal article" date="2013" name="PLoS Genet.">
        <title>Genomic mechanisms accounting for the adaptation to parasitism in nematode-trapping fungi.</title>
        <authorList>
            <person name="Meerupati T."/>
            <person name="Andersson K.M."/>
            <person name="Friman E."/>
            <person name="Kumar D."/>
            <person name="Tunlid A."/>
            <person name="Ahren D."/>
        </authorList>
    </citation>
    <scope>NUCLEOTIDE SEQUENCE [LARGE SCALE GENOMIC DNA]</scope>
    <source>
        <strain evidence="2 3">CBS 200.50</strain>
    </source>
</reference>
<evidence type="ECO:0000256" key="1">
    <source>
        <dbReference type="SAM" id="Phobius"/>
    </source>
</evidence>
<organism evidence="2 3">
    <name type="scientific">Dactylellina haptotyla (strain CBS 200.50)</name>
    <name type="common">Nematode-trapping fungus</name>
    <name type="synonym">Monacrosporium haptotylum</name>
    <dbReference type="NCBI Taxonomy" id="1284197"/>
    <lineage>
        <taxon>Eukaryota</taxon>
        <taxon>Fungi</taxon>
        <taxon>Dikarya</taxon>
        <taxon>Ascomycota</taxon>
        <taxon>Pezizomycotina</taxon>
        <taxon>Orbiliomycetes</taxon>
        <taxon>Orbiliales</taxon>
        <taxon>Orbiliaceae</taxon>
        <taxon>Dactylellina</taxon>
    </lineage>
</organism>
<keyword evidence="1" id="KW-0812">Transmembrane</keyword>
<dbReference type="HOGENOM" id="CLU_801726_0_0_1"/>
<proteinExistence type="predicted"/>
<name>S8AFD7_DACHA</name>
<keyword evidence="1" id="KW-0472">Membrane</keyword>
<accession>S8AFD7</accession>
<sequence length="346" mass="39077">MKNSAFATPSIFGICSAIAYIWLVSLSAVVAPGGEFSQDTQVSVPIRSWQNYRRGSSPLLDQILAQLKLLRQAREDCPVGSIDREGPGEDIDDPRNGFNILRLALKNVSQKMKYAILGNSPSEVGFTTIEEIQPIKMRLDGFRDVLIAMEQDHVLAFDDISKINDMNGFQYVRWLWSCTPNMESMVFICDDDGKRKRIRELEELYETVTPSIQLLQDAADWASTNGLVQNQALNKILAYYNPDTTVTTIKFPNIRGVDYGVPAGSTSYKFDLKDFDLRQVFERLEIWFDCWRAPLPELITLTNQLPPLPKVEAQEPVKPEVSILPVLQPSVIQAAILPQESQMYIL</sequence>
<dbReference type="OrthoDB" id="10516771at2759"/>
<evidence type="ECO:0000313" key="2">
    <source>
        <dbReference type="EMBL" id="EPS39841.1"/>
    </source>
</evidence>
<dbReference type="Proteomes" id="UP000015100">
    <property type="component" value="Unassembled WGS sequence"/>
</dbReference>
<dbReference type="EMBL" id="AQGS01000443">
    <property type="protein sequence ID" value="EPS39841.1"/>
    <property type="molecule type" value="Genomic_DNA"/>
</dbReference>
<evidence type="ECO:0000313" key="3">
    <source>
        <dbReference type="Proteomes" id="UP000015100"/>
    </source>
</evidence>
<keyword evidence="1" id="KW-1133">Transmembrane helix</keyword>
<comment type="caution">
    <text evidence="2">The sequence shown here is derived from an EMBL/GenBank/DDBJ whole genome shotgun (WGS) entry which is preliminary data.</text>
</comment>
<keyword evidence="3" id="KW-1185">Reference proteome</keyword>
<dbReference type="AlphaFoldDB" id="S8AFD7"/>
<feature type="transmembrane region" description="Helical" evidence="1">
    <location>
        <begin position="12"/>
        <end position="31"/>
    </location>
</feature>